<feature type="transmembrane region" description="Helical" evidence="1">
    <location>
        <begin position="38"/>
        <end position="60"/>
    </location>
</feature>
<accession>A0A7C4VRD3</accession>
<reference evidence="2" key="1">
    <citation type="journal article" date="2020" name="mSystems">
        <title>Genome- and Community-Level Interaction Insights into Carbon Utilization and Element Cycling Functions of Hydrothermarchaeota in Hydrothermal Sediment.</title>
        <authorList>
            <person name="Zhou Z."/>
            <person name="Liu Y."/>
            <person name="Xu W."/>
            <person name="Pan J."/>
            <person name="Luo Z.H."/>
            <person name="Li M."/>
        </authorList>
    </citation>
    <scope>NUCLEOTIDE SEQUENCE [LARGE SCALE GENOMIC DNA]</scope>
    <source>
        <strain evidence="2">SpSt-477</strain>
    </source>
</reference>
<dbReference type="AlphaFoldDB" id="A0A7C4VRD3"/>
<keyword evidence="1" id="KW-1133">Transmembrane helix</keyword>
<evidence type="ECO:0000256" key="1">
    <source>
        <dbReference type="SAM" id="Phobius"/>
    </source>
</evidence>
<sequence length="278" mass="30630">MRCCCKSVDFNRDKVLPNRKWDIQKSERPTDGFTLLEVLVALLLMAVVTLIAAMALRLAVDASERISDEGDSRQVLAVLPEVLGLQLAAVRTVSGTTVQQPPAAVTDTIAKAVGAGLASSEETAFSVFTGTDRYLSFLTTFSRQGSAFQGLTWVQYVYDETTQTLVVYQQTVTKIDEITGVGTSESKRTRKARQSFSPELVAKIEQVTRFELTYSEDPEAELTDASSWEREWRSTDPLSAIDIGFPAKVVLYLEIGEGRGKRGGRWVLPVGYSRDFPG</sequence>
<dbReference type="InterPro" id="IPR012902">
    <property type="entry name" value="N_methyl_site"/>
</dbReference>
<gene>
    <name evidence="2" type="ORF">ENS29_14040</name>
</gene>
<organism evidence="2">
    <name type="scientific">Desulfatirhabdium butyrativorans</name>
    <dbReference type="NCBI Taxonomy" id="340467"/>
    <lineage>
        <taxon>Bacteria</taxon>
        <taxon>Pseudomonadati</taxon>
        <taxon>Thermodesulfobacteriota</taxon>
        <taxon>Desulfobacteria</taxon>
        <taxon>Desulfobacterales</taxon>
        <taxon>Desulfatirhabdiaceae</taxon>
        <taxon>Desulfatirhabdium</taxon>
    </lineage>
</organism>
<evidence type="ECO:0000313" key="2">
    <source>
        <dbReference type="EMBL" id="HGU33950.1"/>
    </source>
</evidence>
<dbReference type="Pfam" id="PF07963">
    <property type="entry name" value="N_methyl"/>
    <property type="match status" value="1"/>
</dbReference>
<keyword evidence="1" id="KW-0812">Transmembrane</keyword>
<comment type="caution">
    <text evidence="2">The sequence shown here is derived from an EMBL/GenBank/DDBJ whole genome shotgun (WGS) entry which is preliminary data.</text>
</comment>
<dbReference type="NCBIfam" id="TIGR02532">
    <property type="entry name" value="IV_pilin_GFxxxE"/>
    <property type="match status" value="1"/>
</dbReference>
<dbReference type="EMBL" id="DSUH01000324">
    <property type="protein sequence ID" value="HGU33950.1"/>
    <property type="molecule type" value="Genomic_DNA"/>
</dbReference>
<proteinExistence type="predicted"/>
<keyword evidence="1" id="KW-0472">Membrane</keyword>
<name>A0A7C4VRD3_9BACT</name>
<protein>
    <submittedName>
        <fullName evidence="2">Prepilin-type N-terminal cleavage/methylation domain-containing protein</fullName>
    </submittedName>
</protein>